<evidence type="ECO:0000313" key="4">
    <source>
        <dbReference type="Proteomes" id="UP000887540"/>
    </source>
</evidence>
<sequence length="166" mass="18738">MKELKEENESSLIFGIGPFLDKTDEELTKMLIPHGYRFIIGDGGSAPLKIEDSDFPPREGRPEEIDWRTKNAVTPVKYQGINVTKPMFSFKYGVYDPSPEDCRYQSLGAHAMTIIGYGELYGVPYWLIKNSWGTQYGIDGYLRMRRGVNSCGLADAAYTAIITNKH</sequence>
<comment type="similarity">
    <text evidence="1">Belongs to the peptidase C1 family.</text>
</comment>
<accession>A0A914BXT7</accession>
<dbReference type="Pfam" id="PF00112">
    <property type="entry name" value="Peptidase_C1"/>
    <property type="match status" value="1"/>
</dbReference>
<reference evidence="5" key="1">
    <citation type="submission" date="2022-11" db="UniProtKB">
        <authorList>
            <consortium name="WormBaseParasite"/>
        </authorList>
    </citation>
    <scope>IDENTIFICATION</scope>
</reference>
<dbReference type="InterPro" id="IPR013128">
    <property type="entry name" value="Peptidase_C1A"/>
</dbReference>
<dbReference type="GO" id="GO:0006508">
    <property type="term" value="P:proteolysis"/>
    <property type="evidence" value="ECO:0007669"/>
    <property type="project" value="InterPro"/>
</dbReference>
<dbReference type="SMART" id="SM00645">
    <property type="entry name" value="Pept_C1"/>
    <property type="match status" value="1"/>
</dbReference>
<organism evidence="4 5">
    <name type="scientific">Acrobeloides nanus</name>
    <dbReference type="NCBI Taxonomy" id="290746"/>
    <lineage>
        <taxon>Eukaryota</taxon>
        <taxon>Metazoa</taxon>
        <taxon>Ecdysozoa</taxon>
        <taxon>Nematoda</taxon>
        <taxon>Chromadorea</taxon>
        <taxon>Rhabditida</taxon>
        <taxon>Tylenchina</taxon>
        <taxon>Cephalobomorpha</taxon>
        <taxon>Cephaloboidea</taxon>
        <taxon>Cephalobidae</taxon>
        <taxon>Acrobeloides</taxon>
    </lineage>
</organism>
<keyword evidence="2" id="KW-1015">Disulfide bond</keyword>
<dbReference type="InterPro" id="IPR038765">
    <property type="entry name" value="Papain-like_cys_pep_sf"/>
</dbReference>
<dbReference type="SUPFAM" id="SSF54001">
    <property type="entry name" value="Cysteine proteinases"/>
    <property type="match status" value="1"/>
</dbReference>
<dbReference type="WBParaSite" id="ACRNAN_Path_1227.g4788.t1">
    <property type="protein sequence ID" value="ACRNAN_Path_1227.g4788.t1"/>
    <property type="gene ID" value="ACRNAN_Path_1227.g4788"/>
</dbReference>
<dbReference type="AlphaFoldDB" id="A0A914BXT7"/>
<dbReference type="PANTHER" id="PTHR12411">
    <property type="entry name" value="CYSTEINE PROTEASE FAMILY C1-RELATED"/>
    <property type="match status" value="1"/>
</dbReference>
<dbReference type="InterPro" id="IPR000668">
    <property type="entry name" value="Peptidase_C1A_C"/>
</dbReference>
<dbReference type="InterPro" id="IPR025660">
    <property type="entry name" value="Pept_his_AS"/>
</dbReference>
<dbReference type="GO" id="GO:0008234">
    <property type="term" value="F:cysteine-type peptidase activity"/>
    <property type="evidence" value="ECO:0007669"/>
    <property type="project" value="InterPro"/>
</dbReference>
<proteinExistence type="inferred from homology"/>
<dbReference type="PROSITE" id="PS00639">
    <property type="entry name" value="THIOL_PROTEASE_HIS"/>
    <property type="match status" value="1"/>
</dbReference>
<protein>
    <submittedName>
        <fullName evidence="5">Peptidase C1A papain C-terminal domain-containing protein</fullName>
    </submittedName>
</protein>
<name>A0A914BXT7_9BILA</name>
<dbReference type="PROSITE" id="PS00640">
    <property type="entry name" value="THIOL_PROTEASE_ASN"/>
    <property type="match status" value="1"/>
</dbReference>
<dbReference type="Proteomes" id="UP000887540">
    <property type="component" value="Unplaced"/>
</dbReference>
<dbReference type="Gene3D" id="3.90.70.10">
    <property type="entry name" value="Cysteine proteinases"/>
    <property type="match status" value="2"/>
</dbReference>
<evidence type="ECO:0000259" key="3">
    <source>
        <dbReference type="SMART" id="SM00645"/>
    </source>
</evidence>
<evidence type="ECO:0000313" key="5">
    <source>
        <dbReference type="WBParaSite" id="ACRNAN_Path_1227.g4788.t1"/>
    </source>
</evidence>
<evidence type="ECO:0000256" key="1">
    <source>
        <dbReference type="ARBA" id="ARBA00008455"/>
    </source>
</evidence>
<feature type="domain" description="Peptidase C1A papain C-terminal" evidence="3">
    <location>
        <begin position="16"/>
        <end position="161"/>
    </location>
</feature>
<dbReference type="InterPro" id="IPR025661">
    <property type="entry name" value="Pept_asp_AS"/>
</dbReference>
<evidence type="ECO:0000256" key="2">
    <source>
        <dbReference type="ARBA" id="ARBA00023157"/>
    </source>
</evidence>
<keyword evidence="4" id="KW-1185">Reference proteome</keyword>